<organism evidence="2 3">
    <name type="scientific">Hibiscus sabdariffa</name>
    <name type="common">roselle</name>
    <dbReference type="NCBI Taxonomy" id="183260"/>
    <lineage>
        <taxon>Eukaryota</taxon>
        <taxon>Viridiplantae</taxon>
        <taxon>Streptophyta</taxon>
        <taxon>Embryophyta</taxon>
        <taxon>Tracheophyta</taxon>
        <taxon>Spermatophyta</taxon>
        <taxon>Magnoliopsida</taxon>
        <taxon>eudicotyledons</taxon>
        <taxon>Gunneridae</taxon>
        <taxon>Pentapetalae</taxon>
        <taxon>rosids</taxon>
        <taxon>malvids</taxon>
        <taxon>Malvales</taxon>
        <taxon>Malvaceae</taxon>
        <taxon>Malvoideae</taxon>
        <taxon>Hibiscus</taxon>
    </lineage>
</organism>
<feature type="region of interest" description="Disordered" evidence="1">
    <location>
        <begin position="102"/>
        <end position="129"/>
    </location>
</feature>
<gene>
    <name evidence="2" type="ORF">V6N11_076913</name>
</gene>
<evidence type="ECO:0000313" key="3">
    <source>
        <dbReference type="Proteomes" id="UP001396334"/>
    </source>
</evidence>
<evidence type="ECO:0000313" key="2">
    <source>
        <dbReference type="EMBL" id="KAK9034857.1"/>
    </source>
</evidence>
<sequence length="129" mass="14615">MEGMGVYVNFNTGLEILNPGLKGQKILSYPTTRSQNAPSSNQETTSTTAPKRKYHAKSQEKQAESQEKQTRKGKMPQEQHQSHQLFTVMSYLLDLGRKRSIDIVDDVPNTQESNTGTKKQKKGKKYDQL</sequence>
<feature type="compositionally biased region" description="Polar residues" evidence="1">
    <location>
        <begin position="29"/>
        <end position="49"/>
    </location>
</feature>
<feature type="region of interest" description="Disordered" evidence="1">
    <location>
        <begin position="28"/>
        <end position="84"/>
    </location>
</feature>
<feature type="compositionally biased region" description="Basic and acidic residues" evidence="1">
    <location>
        <begin position="57"/>
        <end position="81"/>
    </location>
</feature>
<dbReference type="EMBL" id="JBBPBN010000006">
    <property type="protein sequence ID" value="KAK9034857.1"/>
    <property type="molecule type" value="Genomic_DNA"/>
</dbReference>
<evidence type="ECO:0000256" key="1">
    <source>
        <dbReference type="SAM" id="MobiDB-lite"/>
    </source>
</evidence>
<reference evidence="2 3" key="1">
    <citation type="journal article" date="2024" name="G3 (Bethesda)">
        <title>Genome assembly of Hibiscus sabdariffa L. provides insights into metabolisms of medicinal natural products.</title>
        <authorList>
            <person name="Kim T."/>
        </authorList>
    </citation>
    <scope>NUCLEOTIDE SEQUENCE [LARGE SCALE GENOMIC DNA]</scope>
    <source>
        <strain evidence="2">TK-2024</strain>
        <tissue evidence="2">Old leaves</tissue>
    </source>
</reference>
<proteinExistence type="predicted"/>
<accession>A0ABR2TBI1</accession>
<comment type="caution">
    <text evidence="2">The sequence shown here is derived from an EMBL/GenBank/DDBJ whole genome shotgun (WGS) entry which is preliminary data.</text>
</comment>
<dbReference type="Proteomes" id="UP001396334">
    <property type="component" value="Unassembled WGS sequence"/>
</dbReference>
<name>A0ABR2TBI1_9ROSI</name>
<protein>
    <submittedName>
        <fullName evidence="2">Uncharacterized protein</fullName>
    </submittedName>
</protein>
<keyword evidence="3" id="KW-1185">Reference proteome</keyword>
<feature type="compositionally biased region" description="Basic residues" evidence="1">
    <location>
        <begin position="118"/>
        <end position="129"/>
    </location>
</feature>